<feature type="region of interest" description="Disordered" evidence="1">
    <location>
        <begin position="856"/>
        <end position="967"/>
    </location>
</feature>
<proteinExistence type="predicted"/>
<gene>
    <name evidence="2" type="ORF">DIABBA_LOCUS7655</name>
</gene>
<dbReference type="EMBL" id="OU898280">
    <property type="protein sequence ID" value="CAG9834333.1"/>
    <property type="molecule type" value="Genomic_DNA"/>
</dbReference>
<sequence length="967" mass="109832">MYRDRSGNLSRNGYSRSNRTFNNYEDEEPVRDSSRYRRGAISSLEYCLCSEERIQVPSQLPVNGSVAPYASSKFFDDNGRSEYSRSQIIPQEEMEYSSDNLTARSTNLSSLGPYPSSSIKNGSNCSKFKRRNQKDFYRMGSQPLVVGFKINASVQTSETYFTTCVEYYTQPKGQTRAPDKGSQRKVVDRSLRELEIPSDRSEIKSHVWLPEKSMVSNGTNTDSMSKKSVSLGGRSKLSRIRSRDPIRRSSQFPALSKSAVRNISTSYIDPDKSSMLSRSRDPVRKSSQFPQRSRSVVRDVSTSFIGSDDSFTPSYSRDPVKMSSHFAPQSTSSVRNMPSGYIYPSESKPYYKPQTSKYCKARANICAQRFKMASQASVSAMDNKSTSFYSSSELVAGRRSKVYENLKCKCFNTKCLQKAIKRFVREAIEESLRESVSQLEIEGSMLDQRAPSRQHGVQTVPSAANGVMMYRSEGTSGYLPVPVSDTTCGCVCVCNPEEVKSIRSVHKTDRGVNGNLDQILSDMRISKPTVSIIDPKIASIQGLSKYSEHHVGADCNCCQISSRTRVLCSQRRARDAESQQVSFVENESLLDTSKHGIFHKTADDRFETSYTKFPSSLAHHTHNGKQKDTHKVTDVGKDPSMCLLQQGNFQTYLMRKSIGIELPKVTEEELALINEYMRTTPMKSTSSVTIDDKYEKYHYPIDPGTSDKYEYKRLEDLSHVSHRLSDDTLDYRLLRHDPKNDSQIVKEKPPTRKRASIAPDEASEDYHKQHSIGDEEKKIIEQVRSEHQKKLMESLKADEEKELQVTEASWIPGDTITGNLETSDSLDKEVASIEEQQIRYSGEPTAVFENIIKQEKKKLRRSSQRSRIPSDPSEYEEDKDHGRKSSKGFFSFFKNWRSGKKDAKRKEAKLRSLGLSNEMEDDISESISGMSASDLEEREKRRSRRSSMSSYKDRPAGHFRQNIYKFT</sequence>
<feature type="region of interest" description="Disordered" evidence="1">
    <location>
        <begin position="739"/>
        <end position="775"/>
    </location>
</feature>
<feature type="region of interest" description="Disordered" evidence="1">
    <location>
        <begin position="213"/>
        <end position="253"/>
    </location>
</feature>
<accession>A0A9N9T4Z4</accession>
<protein>
    <submittedName>
        <fullName evidence="2">Uncharacterized protein</fullName>
    </submittedName>
</protein>
<feature type="region of interest" description="Disordered" evidence="1">
    <location>
        <begin position="266"/>
        <end position="293"/>
    </location>
</feature>
<dbReference type="Proteomes" id="UP001153709">
    <property type="component" value="Chromosome 5"/>
</dbReference>
<feature type="compositionally biased region" description="Basic and acidic residues" evidence="1">
    <location>
        <begin position="764"/>
        <end position="775"/>
    </location>
</feature>
<keyword evidence="3" id="KW-1185">Reference proteome</keyword>
<name>A0A9N9T4Z4_DIABA</name>
<feature type="region of interest" description="Disordered" evidence="1">
    <location>
        <begin position="1"/>
        <end position="33"/>
    </location>
</feature>
<reference evidence="2" key="1">
    <citation type="submission" date="2022-01" db="EMBL/GenBank/DDBJ databases">
        <authorList>
            <person name="King R."/>
        </authorList>
    </citation>
    <scope>NUCLEOTIDE SEQUENCE</scope>
</reference>
<feature type="compositionally biased region" description="Polar residues" evidence="1">
    <location>
        <begin position="7"/>
        <end position="23"/>
    </location>
</feature>
<evidence type="ECO:0000313" key="2">
    <source>
        <dbReference type="EMBL" id="CAG9834333.1"/>
    </source>
</evidence>
<dbReference type="OrthoDB" id="10392947at2759"/>
<feature type="compositionally biased region" description="Basic and acidic residues" evidence="1">
    <location>
        <begin position="739"/>
        <end position="750"/>
    </location>
</feature>
<dbReference type="AlphaFoldDB" id="A0A9N9T4Z4"/>
<feature type="compositionally biased region" description="Polar residues" evidence="1">
    <location>
        <begin position="214"/>
        <end position="228"/>
    </location>
</feature>
<organism evidence="2 3">
    <name type="scientific">Diabrotica balteata</name>
    <name type="common">Banded cucumber beetle</name>
    <dbReference type="NCBI Taxonomy" id="107213"/>
    <lineage>
        <taxon>Eukaryota</taxon>
        <taxon>Metazoa</taxon>
        <taxon>Ecdysozoa</taxon>
        <taxon>Arthropoda</taxon>
        <taxon>Hexapoda</taxon>
        <taxon>Insecta</taxon>
        <taxon>Pterygota</taxon>
        <taxon>Neoptera</taxon>
        <taxon>Endopterygota</taxon>
        <taxon>Coleoptera</taxon>
        <taxon>Polyphaga</taxon>
        <taxon>Cucujiformia</taxon>
        <taxon>Chrysomeloidea</taxon>
        <taxon>Chrysomelidae</taxon>
        <taxon>Galerucinae</taxon>
        <taxon>Diabroticina</taxon>
        <taxon>Diabroticites</taxon>
        <taxon>Diabrotica</taxon>
    </lineage>
</organism>
<evidence type="ECO:0000256" key="1">
    <source>
        <dbReference type="SAM" id="MobiDB-lite"/>
    </source>
</evidence>
<evidence type="ECO:0000313" key="3">
    <source>
        <dbReference type="Proteomes" id="UP001153709"/>
    </source>
</evidence>